<dbReference type="AlphaFoldDB" id="A0A2R4T400"/>
<dbReference type="SUPFAM" id="SSF53335">
    <property type="entry name" value="S-adenosyl-L-methionine-dependent methyltransferases"/>
    <property type="match status" value="1"/>
</dbReference>
<dbReference type="EMBL" id="CP026304">
    <property type="protein sequence ID" value="AVZ73870.1"/>
    <property type="molecule type" value="Genomic_DNA"/>
</dbReference>
<keyword evidence="2" id="KW-1185">Reference proteome</keyword>
<accession>A0A2R4T400</accession>
<reference evidence="1 2" key="1">
    <citation type="submission" date="2018-01" db="EMBL/GenBank/DDBJ databases">
        <title>Complete genome sequence of Streptomyces lunaelactis MM109T, a Ferroverdin A producer isolated from cave moonmilk deposits.</title>
        <authorList>
            <person name="Naome A."/>
            <person name="Martinet L."/>
            <person name="Maciejewska M."/>
            <person name="Anderssen S."/>
            <person name="Adam D."/>
            <person name="Tenconi E."/>
            <person name="Deflandre B."/>
            <person name="Arguelles-Arias A."/>
            <person name="Calusinska M."/>
            <person name="Copieters W."/>
            <person name="Karim L."/>
            <person name="Hanikenne M."/>
            <person name="Baurain D."/>
            <person name="van Wezel G."/>
            <person name="Smargiasso N."/>
            <person name="de Pauw E."/>
            <person name="Delfosse P."/>
            <person name="Rigali S."/>
        </authorList>
    </citation>
    <scope>NUCLEOTIDE SEQUENCE [LARGE SCALE GENOMIC DNA]</scope>
    <source>
        <strain evidence="1 2">MM109</strain>
    </source>
</reference>
<dbReference type="Proteomes" id="UP000244201">
    <property type="component" value="Chromosome"/>
</dbReference>
<dbReference type="Pfam" id="PF01135">
    <property type="entry name" value="PCMT"/>
    <property type="match status" value="1"/>
</dbReference>
<proteinExistence type="predicted"/>
<dbReference type="KEGG" id="slk:SLUN_18490"/>
<protein>
    <submittedName>
        <fullName evidence="1">Uncharacterized protein</fullName>
    </submittedName>
</protein>
<evidence type="ECO:0000313" key="2">
    <source>
        <dbReference type="Proteomes" id="UP000244201"/>
    </source>
</evidence>
<dbReference type="InterPro" id="IPR029063">
    <property type="entry name" value="SAM-dependent_MTases_sf"/>
</dbReference>
<name>A0A2R4T400_9ACTN</name>
<dbReference type="OrthoDB" id="5143400at2"/>
<dbReference type="GeneID" id="55657249"/>
<organism evidence="1 2">
    <name type="scientific">Streptomyces lunaelactis</name>
    <dbReference type="NCBI Taxonomy" id="1535768"/>
    <lineage>
        <taxon>Bacteria</taxon>
        <taxon>Bacillati</taxon>
        <taxon>Actinomycetota</taxon>
        <taxon>Actinomycetes</taxon>
        <taxon>Kitasatosporales</taxon>
        <taxon>Streptomycetaceae</taxon>
        <taxon>Streptomyces</taxon>
    </lineage>
</organism>
<sequence length="215" mass="22846">MDIDPELVALASDRLSTYGQKSFVVAGDGALGHPGRAPYSRIIATAALRCIPPALLGQASTGSVVVAPIGFGVVRATVIGPGHARGRFLPTPAHFMPRRTPGRAPDFAAVTEQPARDTVVHLPDVLDRLKFPMSLALPGCNSCSWPDEGGSLTGIGLWTEDGSTAVAHVRQTGPRMLWDTVEELAALFPRVAPAREDFALTITPAYQIAWYREPG</sequence>
<dbReference type="Gene3D" id="3.40.50.150">
    <property type="entry name" value="Vaccinia Virus protein VP39"/>
    <property type="match status" value="1"/>
</dbReference>
<gene>
    <name evidence="1" type="ORF">SLUN_18490</name>
</gene>
<dbReference type="RefSeq" id="WP_108149618.1">
    <property type="nucleotide sequence ID" value="NZ_CP026304.1"/>
</dbReference>
<evidence type="ECO:0000313" key="1">
    <source>
        <dbReference type="EMBL" id="AVZ73870.1"/>
    </source>
</evidence>